<accession>A0A2P7ZDI9</accession>
<evidence type="ECO:0000259" key="10">
    <source>
        <dbReference type="Pfam" id="PF05572"/>
    </source>
</evidence>
<dbReference type="InterPro" id="IPR008754">
    <property type="entry name" value="Peptidase_M43"/>
</dbReference>
<organism evidence="11 12">
    <name type="scientific">Elsinoe australis</name>
    <dbReference type="NCBI Taxonomy" id="40998"/>
    <lineage>
        <taxon>Eukaryota</taxon>
        <taxon>Fungi</taxon>
        <taxon>Dikarya</taxon>
        <taxon>Ascomycota</taxon>
        <taxon>Pezizomycotina</taxon>
        <taxon>Dothideomycetes</taxon>
        <taxon>Dothideomycetidae</taxon>
        <taxon>Myriangiales</taxon>
        <taxon>Elsinoaceae</taxon>
        <taxon>Elsinoe</taxon>
    </lineage>
</organism>
<name>A0A2P7ZDI9_9PEZI</name>
<evidence type="ECO:0000256" key="8">
    <source>
        <dbReference type="ARBA" id="ARBA00023157"/>
    </source>
</evidence>
<protein>
    <recommendedName>
        <fullName evidence="10">Peptidase M43 pregnancy-associated plasma-A domain-containing protein</fullName>
    </recommendedName>
</protein>
<dbReference type="Gene3D" id="3.40.390.10">
    <property type="entry name" value="Collagenase (Catalytic Domain)"/>
    <property type="match status" value="1"/>
</dbReference>
<evidence type="ECO:0000256" key="1">
    <source>
        <dbReference type="ARBA" id="ARBA00008721"/>
    </source>
</evidence>
<dbReference type="PANTHER" id="PTHR47466:SF1">
    <property type="entry name" value="METALLOPROTEASE MEP1 (AFU_ORTHOLOGUE AFUA_1G07730)-RELATED"/>
    <property type="match status" value="1"/>
</dbReference>
<evidence type="ECO:0000313" key="11">
    <source>
        <dbReference type="EMBL" id="PSK46286.1"/>
    </source>
</evidence>
<dbReference type="PANTHER" id="PTHR47466">
    <property type="match status" value="1"/>
</dbReference>
<reference evidence="11 12" key="1">
    <citation type="submission" date="2017-05" db="EMBL/GenBank/DDBJ databases">
        <title>Draft genome sequence of Elsinoe australis.</title>
        <authorList>
            <person name="Cheng Q."/>
        </authorList>
    </citation>
    <scope>NUCLEOTIDE SEQUENCE [LARGE SCALE GENOMIC DNA]</scope>
    <source>
        <strain evidence="11 12">NL1</strain>
    </source>
</reference>
<evidence type="ECO:0000256" key="6">
    <source>
        <dbReference type="ARBA" id="ARBA00022833"/>
    </source>
</evidence>
<dbReference type="Proteomes" id="UP000243723">
    <property type="component" value="Unassembled WGS sequence"/>
</dbReference>
<dbReference type="AlphaFoldDB" id="A0A2P7ZDI9"/>
<comment type="similarity">
    <text evidence="1">Belongs to the peptidase M43B family.</text>
</comment>
<evidence type="ECO:0000256" key="7">
    <source>
        <dbReference type="ARBA" id="ARBA00023049"/>
    </source>
</evidence>
<dbReference type="OrthoDB" id="536211at2759"/>
<keyword evidence="7" id="KW-0482">Metalloprotease</keyword>
<dbReference type="GO" id="GO:0046872">
    <property type="term" value="F:metal ion binding"/>
    <property type="evidence" value="ECO:0007669"/>
    <property type="project" value="UniProtKB-KW"/>
</dbReference>
<evidence type="ECO:0000256" key="4">
    <source>
        <dbReference type="ARBA" id="ARBA00022729"/>
    </source>
</evidence>
<feature type="domain" description="Peptidase M43 pregnancy-associated plasma-A" evidence="10">
    <location>
        <begin position="167"/>
        <end position="255"/>
    </location>
</feature>
<gene>
    <name evidence="11" type="ORF">B9Z65_5254</name>
</gene>
<dbReference type="InterPro" id="IPR024079">
    <property type="entry name" value="MetalloPept_cat_dom_sf"/>
</dbReference>
<evidence type="ECO:0000256" key="9">
    <source>
        <dbReference type="SAM" id="SignalP"/>
    </source>
</evidence>
<proteinExistence type="inferred from homology"/>
<evidence type="ECO:0000313" key="12">
    <source>
        <dbReference type="Proteomes" id="UP000243723"/>
    </source>
</evidence>
<keyword evidence="12" id="KW-1185">Reference proteome</keyword>
<keyword evidence="4 9" id="KW-0732">Signal</keyword>
<dbReference type="GO" id="GO:0006508">
    <property type="term" value="P:proteolysis"/>
    <property type="evidence" value="ECO:0007669"/>
    <property type="project" value="UniProtKB-KW"/>
</dbReference>
<keyword evidence="3" id="KW-0479">Metal-binding</keyword>
<dbReference type="EMBL" id="NHZQ01000236">
    <property type="protein sequence ID" value="PSK46286.1"/>
    <property type="molecule type" value="Genomic_DNA"/>
</dbReference>
<keyword evidence="6" id="KW-0862">Zinc</keyword>
<dbReference type="SUPFAM" id="SSF55486">
    <property type="entry name" value="Metalloproteases ('zincins'), catalytic domain"/>
    <property type="match status" value="1"/>
</dbReference>
<evidence type="ECO:0000256" key="2">
    <source>
        <dbReference type="ARBA" id="ARBA00022670"/>
    </source>
</evidence>
<keyword evidence="8" id="KW-1015">Disulfide bond</keyword>
<dbReference type="Pfam" id="PF05572">
    <property type="entry name" value="Peptidase_M43"/>
    <property type="match status" value="1"/>
</dbReference>
<dbReference type="GO" id="GO:0008237">
    <property type="term" value="F:metallopeptidase activity"/>
    <property type="evidence" value="ECO:0007669"/>
    <property type="project" value="UniProtKB-KW"/>
</dbReference>
<feature type="signal peptide" evidence="9">
    <location>
        <begin position="1"/>
        <end position="18"/>
    </location>
</feature>
<evidence type="ECO:0000256" key="3">
    <source>
        <dbReference type="ARBA" id="ARBA00022723"/>
    </source>
</evidence>
<keyword evidence="2" id="KW-0645">Protease</keyword>
<sequence>MRLPVLFLFGLIPIAVLGFECCNNDTASDTLDIALTNPPPTTSDFAVQAVTQVNLYVHVIVSKALTTPPKQLVEAKIATLNRNFKPAGFQFSLQGISTTVNADWAKDIDTGKAAKQAQLHRGNYQTLNVYMIEGATSGLCSLPTAPDKPLDQNGLIGDGCFVPWGPATEAATLTHEVGHWFGLLHVFQGGCGGSDGCDDTKPQEGPSYAKQSKAGDLGSCPAKEQCGGTGVQNVKNFMDYSDCSQEFTQCQRARVSTMWGNRRKGRKLG</sequence>
<feature type="chain" id="PRO_5015105735" description="Peptidase M43 pregnancy-associated plasma-A domain-containing protein" evidence="9">
    <location>
        <begin position="19"/>
        <end position="269"/>
    </location>
</feature>
<keyword evidence="5" id="KW-0378">Hydrolase</keyword>
<comment type="caution">
    <text evidence="11">The sequence shown here is derived from an EMBL/GenBank/DDBJ whole genome shotgun (WGS) entry which is preliminary data.</text>
</comment>
<evidence type="ECO:0000256" key="5">
    <source>
        <dbReference type="ARBA" id="ARBA00022801"/>
    </source>
</evidence>